<evidence type="ECO:0000313" key="1">
    <source>
        <dbReference type="EMBL" id="MDL0433556.1"/>
    </source>
</evidence>
<protein>
    <submittedName>
        <fullName evidence="1">Uncharacterized protein</fullName>
    </submittedName>
</protein>
<gene>
    <name evidence="1" type="ORF">QPM17_20645</name>
</gene>
<dbReference type="RefSeq" id="WP_285393462.1">
    <property type="nucleotide sequence ID" value="NZ_JASSVS010000015.1"/>
</dbReference>
<organism evidence="1 2">
    <name type="scientific">Marinobacter azerbaijanicus</name>
    <dbReference type="NCBI Taxonomy" id="3050455"/>
    <lineage>
        <taxon>Bacteria</taxon>
        <taxon>Pseudomonadati</taxon>
        <taxon>Pseudomonadota</taxon>
        <taxon>Gammaproteobacteria</taxon>
        <taxon>Pseudomonadales</taxon>
        <taxon>Marinobacteraceae</taxon>
        <taxon>Marinobacter</taxon>
    </lineage>
</organism>
<name>A0ABT7IHB5_9GAMM</name>
<comment type="caution">
    <text evidence="1">The sequence shown here is derived from an EMBL/GenBank/DDBJ whole genome shotgun (WGS) entry which is preliminary data.</text>
</comment>
<proteinExistence type="predicted"/>
<accession>A0ABT7IHB5</accession>
<dbReference type="Proteomes" id="UP001227964">
    <property type="component" value="Unassembled WGS sequence"/>
</dbReference>
<dbReference type="EMBL" id="JASSVS010000015">
    <property type="protein sequence ID" value="MDL0433556.1"/>
    <property type="molecule type" value="Genomic_DNA"/>
</dbReference>
<keyword evidence="2" id="KW-1185">Reference proteome</keyword>
<evidence type="ECO:0000313" key="2">
    <source>
        <dbReference type="Proteomes" id="UP001227964"/>
    </source>
</evidence>
<sequence>MAAPAISTVGSFCAAVLLSSEVMSRPQPESRTAADKVSSPCFAKFLPQYDIVSHQIIDEFERIIQRQFSVICALDPGFAAMNRQKIGAYRGIHVEMERNRIRKAKSPANMLLLNDLS</sequence>
<reference evidence="1 2" key="1">
    <citation type="submission" date="2023-06" db="EMBL/GenBank/DDBJ databases">
        <title>Marinobacter azerbaijanicus a moderately halophilic, isolated from Urmia Lake in Azerbaijan region of Iran.</title>
        <authorList>
            <person name="Sanchez-Porro C."/>
            <person name="Aghdam E.M."/>
            <person name="Saheb S.M."/>
            <person name="Tarhriz V."/>
            <person name="Kazemi E."/>
            <person name="Ammozegar M.A."/>
            <person name="Ventosa A."/>
            <person name="Hejazi M.S."/>
        </authorList>
    </citation>
    <scope>NUCLEOTIDE SEQUENCE [LARGE SCALE GENOMIC DNA]</scope>
    <source>
        <strain evidence="1 2">TBZ242</strain>
    </source>
</reference>